<gene>
    <name evidence="2" type="ORF">LX32DRAFT_634842</name>
</gene>
<keyword evidence="1" id="KW-1133">Transmembrane helix</keyword>
<evidence type="ECO:0000313" key="3">
    <source>
        <dbReference type="Proteomes" id="UP001232148"/>
    </source>
</evidence>
<keyword evidence="1" id="KW-0812">Transmembrane</keyword>
<dbReference type="Proteomes" id="UP001232148">
    <property type="component" value="Unassembled WGS sequence"/>
</dbReference>
<evidence type="ECO:0000256" key="1">
    <source>
        <dbReference type="SAM" id="Phobius"/>
    </source>
</evidence>
<organism evidence="2 3">
    <name type="scientific">Colletotrichum zoysiae</name>
    <dbReference type="NCBI Taxonomy" id="1216348"/>
    <lineage>
        <taxon>Eukaryota</taxon>
        <taxon>Fungi</taxon>
        <taxon>Dikarya</taxon>
        <taxon>Ascomycota</taxon>
        <taxon>Pezizomycotina</taxon>
        <taxon>Sordariomycetes</taxon>
        <taxon>Hypocreomycetidae</taxon>
        <taxon>Glomerellales</taxon>
        <taxon>Glomerellaceae</taxon>
        <taxon>Colletotrichum</taxon>
        <taxon>Colletotrichum graminicola species complex</taxon>
    </lineage>
</organism>
<feature type="transmembrane region" description="Helical" evidence="1">
    <location>
        <begin position="17"/>
        <end position="40"/>
    </location>
</feature>
<keyword evidence="1" id="KW-0472">Membrane</keyword>
<dbReference type="EMBL" id="MU842818">
    <property type="protein sequence ID" value="KAK2033895.1"/>
    <property type="molecule type" value="Genomic_DNA"/>
</dbReference>
<reference evidence="2" key="1">
    <citation type="submission" date="2021-06" db="EMBL/GenBank/DDBJ databases">
        <title>Comparative genomics, transcriptomics and evolutionary studies reveal genomic signatures of adaptation to plant cell wall in hemibiotrophic fungi.</title>
        <authorList>
            <consortium name="DOE Joint Genome Institute"/>
            <person name="Baroncelli R."/>
            <person name="Diaz J.F."/>
            <person name="Benocci T."/>
            <person name="Peng M."/>
            <person name="Battaglia E."/>
            <person name="Haridas S."/>
            <person name="Andreopoulos W."/>
            <person name="Labutti K."/>
            <person name="Pangilinan J."/>
            <person name="Floch G.L."/>
            <person name="Makela M.R."/>
            <person name="Henrissat B."/>
            <person name="Grigoriev I.V."/>
            <person name="Crouch J.A."/>
            <person name="De Vries R.P."/>
            <person name="Sukno S.A."/>
            <person name="Thon M.R."/>
        </authorList>
    </citation>
    <scope>NUCLEOTIDE SEQUENCE</scope>
    <source>
        <strain evidence="2">MAFF235873</strain>
    </source>
</reference>
<comment type="caution">
    <text evidence="2">The sequence shown here is derived from an EMBL/GenBank/DDBJ whole genome shotgun (WGS) entry which is preliminary data.</text>
</comment>
<keyword evidence="3" id="KW-1185">Reference proteome</keyword>
<dbReference type="AlphaFoldDB" id="A0AAD9HRK9"/>
<accession>A0AAD9HRK9</accession>
<protein>
    <submittedName>
        <fullName evidence="2">Uncharacterized protein</fullName>
    </submittedName>
</protein>
<evidence type="ECO:0000313" key="2">
    <source>
        <dbReference type="EMBL" id="KAK2033895.1"/>
    </source>
</evidence>
<proteinExistence type="predicted"/>
<sequence>MGLGTISIVHGSGPGKVLFYTIMLASSVHMLPAAGPEFLLTYNNRNGRRDTGYPAGSKSTPRPTAWAFCNEV</sequence>
<name>A0AAD9HRK9_9PEZI</name>